<dbReference type="PANTHER" id="PTHR43537:SF24">
    <property type="entry name" value="GLUCONATE OPERON TRANSCRIPTIONAL REPRESSOR"/>
    <property type="match status" value="1"/>
</dbReference>
<evidence type="ECO:0000259" key="4">
    <source>
        <dbReference type="SMART" id="SM00345"/>
    </source>
</evidence>
<organism evidence="5 6">
    <name type="scientific">Sebaldella termitidis (strain ATCC 33386 / NCTC 11300)</name>
    <dbReference type="NCBI Taxonomy" id="526218"/>
    <lineage>
        <taxon>Bacteria</taxon>
        <taxon>Fusobacteriati</taxon>
        <taxon>Fusobacteriota</taxon>
        <taxon>Fusobacteriia</taxon>
        <taxon>Fusobacteriales</taxon>
        <taxon>Leptotrichiaceae</taxon>
        <taxon>Sebaldella</taxon>
    </lineage>
</organism>
<dbReference type="SUPFAM" id="SSF46785">
    <property type="entry name" value="Winged helix' DNA-binding domain"/>
    <property type="match status" value="1"/>
</dbReference>
<dbReference type="Pfam" id="PF07729">
    <property type="entry name" value="FCD"/>
    <property type="match status" value="1"/>
</dbReference>
<dbReference type="InterPro" id="IPR011711">
    <property type="entry name" value="GntR_C"/>
</dbReference>
<dbReference type="Gene3D" id="1.10.10.10">
    <property type="entry name" value="Winged helix-like DNA-binding domain superfamily/Winged helix DNA-binding domain"/>
    <property type="match status" value="1"/>
</dbReference>
<dbReference type="KEGG" id="str:Sterm_0794"/>
<dbReference type="STRING" id="526218.Sterm_0794"/>
<dbReference type="SMART" id="SM00345">
    <property type="entry name" value="HTH_GNTR"/>
    <property type="match status" value="1"/>
</dbReference>
<dbReference type="EMBL" id="CP001739">
    <property type="protein sequence ID" value="ACZ07666.1"/>
    <property type="molecule type" value="Genomic_DNA"/>
</dbReference>
<sequence length="219" mass="25998">MKTDLRILAYNYIKDKILNNEYASNQIISEKMISDELSISKTPVKEAFLYLESENFLIINPRKSVSVREVDLKLIKDVFQVRSRIEPLIVELTINSMDKEMLTKSLLDFKEKFKKMSSVKIVDNDEFDILYDSYRHFFADNCANLFFSSQMNLVYDHLHRIRKVLYGNNMRRLKALEEHIYIIDCILDNNSAEFIKELCEKHIEEAQMDFFKNLDNLNL</sequence>
<evidence type="ECO:0000313" key="5">
    <source>
        <dbReference type="EMBL" id="ACZ07666.1"/>
    </source>
</evidence>
<dbReference type="GO" id="GO:0003677">
    <property type="term" value="F:DNA binding"/>
    <property type="evidence" value="ECO:0007669"/>
    <property type="project" value="UniProtKB-KW"/>
</dbReference>
<keyword evidence="3" id="KW-0804">Transcription</keyword>
<dbReference type="InterPro" id="IPR000524">
    <property type="entry name" value="Tscrpt_reg_HTH_GntR"/>
</dbReference>
<keyword evidence="1" id="KW-0805">Transcription regulation</keyword>
<reference evidence="5 6" key="2">
    <citation type="journal article" date="2010" name="Stand. Genomic Sci.">
        <title>Complete genome sequence of Sebaldella termitidis type strain (NCTC 11300).</title>
        <authorList>
            <person name="Harmon-Smith M."/>
            <person name="Celia L."/>
            <person name="Chertkov O."/>
            <person name="Lapidus A."/>
            <person name="Copeland A."/>
            <person name="Glavina Del Rio T."/>
            <person name="Nolan M."/>
            <person name="Lucas S."/>
            <person name="Tice H."/>
            <person name="Cheng J.F."/>
            <person name="Han C."/>
            <person name="Detter J.C."/>
            <person name="Bruce D."/>
            <person name="Goodwin L."/>
            <person name="Pitluck S."/>
            <person name="Pati A."/>
            <person name="Liolios K."/>
            <person name="Ivanova N."/>
            <person name="Mavromatis K."/>
            <person name="Mikhailova N."/>
            <person name="Chen A."/>
            <person name="Palaniappan K."/>
            <person name="Land M."/>
            <person name="Hauser L."/>
            <person name="Chang Y.J."/>
            <person name="Jeffries C.D."/>
            <person name="Brettin T."/>
            <person name="Goker M."/>
            <person name="Beck B."/>
            <person name="Bristow J."/>
            <person name="Eisen J.A."/>
            <person name="Markowitz V."/>
            <person name="Hugenholtz P."/>
            <person name="Kyrpides N.C."/>
            <person name="Klenk H.P."/>
            <person name="Chen F."/>
        </authorList>
    </citation>
    <scope>NUCLEOTIDE SEQUENCE [LARGE SCALE GENOMIC DNA]</scope>
    <source>
        <strain evidence="6">ATCC 33386 / NCTC 11300</strain>
    </source>
</reference>
<dbReference type="RefSeq" id="WP_012860262.1">
    <property type="nucleotide sequence ID" value="NC_013517.1"/>
</dbReference>
<dbReference type="InterPro" id="IPR036390">
    <property type="entry name" value="WH_DNA-bd_sf"/>
</dbReference>
<accession>D1AQX8</accession>
<evidence type="ECO:0000256" key="2">
    <source>
        <dbReference type="ARBA" id="ARBA00023125"/>
    </source>
</evidence>
<name>D1AQX8_SEBTE</name>
<dbReference type="AlphaFoldDB" id="D1AQX8"/>
<protein>
    <submittedName>
        <fullName evidence="5">Transcriptional regulator, GntR family</fullName>
    </submittedName>
</protein>
<keyword evidence="2" id="KW-0238">DNA-binding</keyword>
<dbReference type="SUPFAM" id="SSF48008">
    <property type="entry name" value="GntR ligand-binding domain-like"/>
    <property type="match status" value="1"/>
</dbReference>
<evidence type="ECO:0000256" key="3">
    <source>
        <dbReference type="ARBA" id="ARBA00023163"/>
    </source>
</evidence>
<feature type="domain" description="HTH gntR-type" evidence="4">
    <location>
        <begin position="9"/>
        <end position="67"/>
    </location>
</feature>
<dbReference type="Pfam" id="PF00392">
    <property type="entry name" value="GntR"/>
    <property type="match status" value="1"/>
</dbReference>
<dbReference type="Proteomes" id="UP000000845">
    <property type="component" value="Chromosome"/>
</dbReference>
<reference evidence="6" key="1">
    <citation type="submission" date="2009-09" db="EMBL/GenBank/DDBJ databases">
        <title>The complete chromosome of Sebaldella termitidis ATCC 33386.</title>
        <authorList>
            <consortium name="US DOE Joint Genome Institute (JGI-PGF)"/>
            <person name="Lucas S."/>
            <person name="Copeland A."/>
            <person name="Lapidus A."/>
            <person name="Glavina del Rio T."/>
            <person name="Dalin E."/>
            <person name="Tice H."/>
            <person name="Bruce D."/>
            <person name="Goodwin L."/>
            <person name="Pitluck S."/>
            <person name="Kyrpides N."/>
            <person name="Mavromatis K."/>
            <person name="Ivanova N."/>
            <person name="Mikhailova N."/>
            <person name="Sims D."/>
            <person name="Meincke L."/>
            <person name="Brettin T."/>
            <person name="Detter J.C."/>
            <person name="Han C."/>
            <person name="Larimer F."/>
            <person name="Land M."/>
            <person name="Hauser L."/>
            <person name="Markowitz V."/>
            <person name="Cheng J.F."/>
            <person name="Hugenholtz P."/>
            <person name="Woyke T."/>
            <person name="Wu D."/>
            <person name="Eisen J.A."/>
        </authorList>
    </citation>
    <scope>NUCLEOTIDE SEQUENCE [LARGE SCALE GENOMIC DNA]</scope>
    <source>
        <strain evidence="6">ATCC 33386 / NCTC 11300</strain>
    </source>
</reference>
<evidence type="ECO:0000313" key="6">
    <source>
        <dbReference type="Proteomes" id="UP000000845"/>
    </source>
</evidence>
<dbReference type="PANTHER" id="PTHR43537">
    <property type="entry name" value="TRANSCRIPTIONAL REGULATOR, GNTR FAMILY"/>
    <property type="match status" value="1"/>
</dbReference>
<keyword evidence="6" id="KW-1185">Reference proteome</keyword>
<dbReference type="GO" id="GO:0003700">
    <property type="term" value="F:DNA-binding transcription factor activity"/>
    <property type="evidence" value="ECO:0007669"/>
    <property type="project" value="InterPro"/>
</dbReference>
<dbReference type="eggNOG" id="COG1802">
    <property type="taxonomic scope" value="Bacteria"/>
</dbReference>
<dbReference type="HOGENOM" id="CLU_017584_5_2_0"/>
<dbReference type="InterPro" id="IPR008920">
    <property type="entry name" value="TF_FadR/GntR_C"/>
</dbReference>
<proteinExistence type="predicted"/>
<dbReference type="InterPro" id="IPR036388">
    <property type="entry name" value="WH-like_DNA-bd_sf"/>
</dbReference>
<gene>
    <name evidence="5" type="ordered locus">Sterm_0794</name>
</gene>
<evidence type="ECO:0000256" key="1">
    <source>
        <dbReference type="ARBA" id="ARBA00023015"/>
    </source>
</evidence>
<dbReference type="Gene3D" id="1.20.120.530">
    <property type="entry name" value="GntR ligand-binding domain-like"/>
    <property type="match status" value="1"/>
</dbReference>